<dbReference type="InterPro" id="IPR036291">
    <property type="entry name" value="NAD(P)-bd_dom_sf"/>
</dbReference>
<dbReference type="Pfam" id="PF02826">
    <property type="entry name" value="2-Hacid_dh_C"/>
    <property type="match status" value="1"/>
</dbReference>
<keyword evidence="2 4" id="KW-0560">Oxidoreductase</keyword>
<dbReference type="Proteomes" id="UP000294545">
    <property type="component" value="Unassembled WGS sequence"/>
</dbReference>
<comment type="similarity">
    <text evidence="1 4">Belongs to the D-isomer specific 2-hydroxyacid dehydrogenase family.</text>
</comment>
<dbReference type="GO" id="GO:0051287">
    <property type="term" value="F:NAD binding"/>
    <property type="evidence" value="ECO:0007669"/>
    <property type="project" value="InterPro"/>
</dbReference>
<dbReference type="CDD" id="cd12183">
    <property type="entry name" value="LDH_like_2"/>
    <property type="match status" value="1"/>
</dbReference>
<evidence type="ECO:0000256" key="3">
    <source>
        <dbReference type="ARBA" id="ARBA00023027"/>
    </source>
</evidence>
<dbReference type="PANTHER" id="PTHR43026">
    <property type="entry name" value="2-HYDROXYACID DEHYDROGENASE HOMOLOG 1-RELATED"/>
    <property type="match status" value="1"/>
</dbReference>
<keyword evidence="8" id="KW-1185">Reference proteome</keyword>
<evidence type="ECO:0000313" key="8">
    <source>
        <dbReference type="Proteomes" id="UP000294545"/>
    </source>
</evidence>
<feature type="domain" description="D-isomer specific 2-hydroxyacid dehydrogenase NAD-binding" evidence="6">
    <location>
        <begin position="109"/>
        <end position="297"/>
    </location>
</feature>
<dbReference type="PANTHER" id="PTHR43026:SF1">
    <property type="entry name" value="2-HYDROXYACID DEHYDROGENASE HOMOLOG 1-RELATED"/>
    <property type="match status" value="1"/>
</dbReference>
<dbReference type="RefSeq" id="WP_132283270.1">
    <property type="nucleotide sequence ID" value="NZ_SMGQ01000017.1"/>
</dbReference>
<dbReference type="PROSITE" id="PS00670">
    <property type="entry name" value="D_2_HYDROXYACID_DH_2"/>
    <property type="match status" value="1"/>
</dbReference>
<dbReference type="FunFam" id="3.40.50.720:FF:000292">
    <property type="entry name" value="Putative D-lactate dehydrogenase"/>
    <property type="match status" value="1"/>
</dbReference>
<dbReference type="InterPro" id="IPR006140">
    <property type="entry name" value="D-isomer_DH_NAD-bd"/>
</dbReference>
<dbReference type="GO" id="GO:0008720">
    <property type="term" value="F:D-lactate dehydrogenase (NAD+) activity"/>
    <property type="evidence" value="ECO:0007669"/>
    <property type="project" value="TreeGrafter"/>
</dbReference>
<evidence type="ECO:0000256" key="4">
    <source>
        <dbReference type="RuleBase" id="RU003719"/>
    </source>
</evidence>
<dbReference type="Pfam" id="PF00389">
    <property type="entry name" value="2-Hacid_dh"/>
    <property type="match status" value="1"/>
</dbReference>
<evidence type="ECO:0000313" key="7">
    <source>
        <dbReference type="EMBL" id="TCK87962.1"/>
    </source>
</evidence>
<dbReference type="AlphaFoldDB" id="A0A4R1M975"/>
<name>A0A4R1M975_9FIRM</name>
<dbReference type="Gene3D" id="3.40.50.720">
    <property type="entry name" value="NAD(P)-binding Rossmann-like Domain"/>
    <property type="match status" value="2"/>
</dbReference>
<sequence length="332" mass="38298">MKVAFFDTKTYDKTFFETQNEDYHYKFAFFETRLTDHSVVLAKNFDVVCVFVRDEINAYVVKKLLEYNVKMIALRCAGYNNIDFTHINNDLKVVNVPAYSPYAVAEFTVSMMLTLNRKIHKAYNRTRDMNFSLHGLLGFDMHNKTIGIIGTGKIAKVLIKILKGYGCHIVAYDIHEDKSFAKEMDYTYTSLDHLFATSDIISLHCPLTKETEYIINQDSILKMKDHVMIINTGRGKLINTLDLIEGLKNNKVGAAGLDVYEEESEYFYEDYSERVIQDDVLTRLIGFPNVLITSHQAFFTNEALINITQTTLTSIYELQHNKPLTNQVIFDF</sequence>
<dbReference type="SUPFAM" id="SSF51735">
    <property type="entry name" value="NAD(P)-binding Rossmann-fold domains"/>
    <property type="match status" value="1"/>
</dbReference>
<evidence type="ECO:0000259" key="5">
    <source>
        <dbReference type="Pfam" id="PF00389"/>
    </source>
</evidence>
<gene>
    <name evidence="7" type="ORF">EDC19_2609</name>
</gene>
<protein>
    <submittedName>
        <fullName evidence="7">D-lactate dehydrogenase</fullName>
    </submittedName>
</protein>
<evidence type="ECO:0000259" key="6">
    <source>
        <dbReference type="Pfam" id="PF02826"/>
    </source>
</evidence>
<dbReference type="InterPro" id="IPR006139">
    <property type="entry name" value="D-isomer_2_OHA_DH_cat_dom"/>
</dbReference>
<dbReference type="InterPro" id="IPR058205">
    <property type="entry name" value="D-LDH-like"/>
</dbReference>
<keyword evidence="3" id="KW-0520">NAD</keyword>
<organism evidence="7 8">
    <name type="scientific">Natranaerovirga hydrolytica</name>
    <dbReference type="NCBI Taxonomy" id="680378"/>
    <lineage>
        <taxon>Bacteria</taxon>
        <taxon>Bacillati</taxon>
        <taxon>Bacillota</taxon>
        <taxon>Clostridia</taxon>
        <taxon>Lachnospirales</taxon>
        <taxon>Natranaerovirgaceae</taxon>
        <taxon>Natranaerovirga</taxon>
    </lineage>
</organism>
<evidence type="ECO:0000256" key="2">
    <source>
        <dbReference type="ARBA" id="ARBA00023002"/>
    </source>
</evidence>
<evidence type="ECO:0000256" key="1">
    <source>
        <dbReference type="ARBA" id="ARBA00005854"/>
    </source>
</evidence>
<reference evidence="7 8" key="1">
    <citation type="submission" date="2019-03" db="EMBL/GenBank/DDBJ databases">
        <title>Genomic Encyclopedia of Type Strains, Phase IV (KMG-IV): sequencing the most valuable type-strain genomes for metagenomic binning, comparative biology and taxonomic classification.</title>
        <authorList>
            <person name="Goeker M."/>
        </authorList>
    </citation>
    <scope>NUCLEOTIDE SEQUENCE [LARGE SCALE GENOMIC DNA]</scope>
    <source>
        <strain evidence="7 8">DSM 24176</strain>
    </source>
</reference>
<feature type="domain" description="D-isomer specific 2-hydroxyacid dehydrogenase catalytic" evidence="5">
    <location>
        <begin position="3"/>
        <end position="328"/>
    </location>
</feature>
<dbReference type="EMBL" id="SMGQ01000017">
    <property type="protein sequence ID" value="TCK87962.1"/>
    <property type="molecule type" value="Genomic_DNA"/>
</dbReference>
<dbReference type="OrthoDB" id="9805416at2"/>
<proteinExistence type="inferred from homology"/>
<accession>A0A4R1M975</accession>
<dbReference type="SUPFAM" id="SSF52283">
    <property type="entry name" value="Formate/glycerate dehydrogenase catalytic domain-like"/>
    <property type="match status" value="1"/>
</dbReference>
<comment type="caution">
    <text evidence="7">The sequence shown here is derived from an EMBL/GenBank/DDBJ whole genome shotgun (WGS) entry which is preliminary data.</text>
</comment>
<dbReference type="InterPro" id="IPR029753">
    <property type="entry name" value="D-isomer_DH_CS"/>
</dbReference>